<dbReference type="Proteomes" id="UP000236370">
    <property type="component" value="Unassembled WGS sequence"/>
</dbReference>
<name>A0A2J8IR13_PANTR</name>
<comment type="caution">
    <text evidence="7">The sequence shown here is derived from an EMBL/GenBank/DDBJ whole genome shotgun (WGS) entry which is preliminary data.</text>
</comment>
<evidence type="ECO:0000256" key="1">
    <source>
        <dbReference type="ARBA" id="ARBA00004123"/>
    </source>
</evidence>
<accession>A0A2J8IR13</accession>
<evidence type="ECO:0000256" key="3">
    <source>
        <dbReference type="ARBA" id="ARBA00022786"/>
    </source>
</evidence>
<gene>
    <name evidence="7" type="ORF">CK820_G0053884</name>
</gene>
<dbReference type="GO" id="GO:0005634">
    <property type="term" value="C:nucleus"/>
    <property type="evidence" value="ECO:0007669"/>
    <property type="project" value="UniProtKB-SubCell"/>
</dbReference>
<evidence type="ECO:0000313" key="7">
    <source>
        <dbReference type="EMBL" id="PNI12963.1"/>
    </source>
</evidence>
<evidence type="ECO:0000256" key="5">
    <source>
        <dbReference type="ARBA" id="ARBA00023306"/>
    </source>
</evidence>
<proteinExistence type="predicted"/>
<dbReference type="Pfam" id="PF17979">
    <property type="entry name" value="zf-CRD"/>
    <property type="match status" value="1"/>
</dbReference>
<keyword evidence="3" id="KW-0833">Ubl conjugation pathway</keyword>
<keyword evidence="5" id="KW-0131">Cell cycle</keyword>
<dbReference type="PANTHER" id="PTHR16079">
    <property type="entry name" value="UBIQUITIN LIGASE PROTEIN CHFR"/>
    <property type="match status" value="1"/>
</dbReference>
<evidence type="ECO:0000313" key="8">
    <source>
        <dbReference type="Proteomes" id="UP000236370"/>
    </source>
</evidence>
<feature type="non-terminal residue" evidence="7">
    <location>
        <position position="1"/>
    </location>
</feature>
<dbReference type="GO" id="GO:0016740">
    <property type="term" value="F:transferase activity"/>
    <property type="evidence" value="ECO:0007669"/>
    <property type="project" value="UniProtKB-KW"/>
</dbReference>
<dbReference type="AlphaFoldDB" id="A0A2J8IR13"/>
<evidence type="ECO:0000256" key="2">
    <source>
        <dbReference type="ARBA" id="ARBA00022679"/>
    </source>
</evidence>
<dbReference type="InterPro" id="IPR040909">
    <property type="entry name" value="CHFR_Znf-CRD"/>
</dbReference>
<reference evidence="7 8" key="1">
    <citation type="submission" date="2017-12" db="EMBL/GenBank/DDBJ databases">
        <title>High-resolution comparative analysis of great ape genomes.</title>
        <authorList>
            <person name="Pollen A."/>
            <person name="Hastie A."/>
            <person name="Hormozdiari F."/>
            <person name="Dougherty M."/>
            <person name="Liu R."/>
            <person name="Chaisson M."/>
            <person name="Hoppe E."/>
            <person name="Hill C."/>
            <person name="Pang A."/>
            <person name="Hillier L."/>
            <person name="Baker C."/>
            <person name="Armstrong J."/>
            <person name="Shendure J."/>
            <person name="Paten B."/>
            <person name="Wilson R."/>
            <person name="Chao H."/>
            <person name="Schneider V."/>
            <person name="Ventura M."/>
            <person name="Kronenberg Z."/>
            <person name="Murali S."/>
            <person name="Gordon D."/>
            <person name="Cantsilieris S."/>
            <person name="Munson K."/>
            <person name="Nelson B."/>
            <person name="Raja A."/>
            <person name="Underwood J."/>
            <person name="Diekhans M."/>
            <person name="Fiddes I."/>
            <person name="Haussler D."/>
            <person name="Eichler E."/>
        </authorList>
    </citation>
    <scope>NUCLEOTIDE SEQUENCE [LARGE SCALE GENOMIC DNA]</scope>
    <source>
        <strain evidence="7">Yerkes chimp pedigree #C0471</strain>
    </source>
</reference>
<sequence>AEREQDPRVAPQQCVVCLQPFCHLYWGCTRTGCYGCLAPFCESVMKRNMFILSVGQTVLSCDIIINRITWQPEV</sequence>
<feature type="domain" description="E3 ubiquitin-protein ligase CHFR cysteine rich" evidence="6">
    <location>
        <begin position="8"/>
        <end position="48"/>
    </location>
</feature>
<dbReference type="PANTHER" id="PTHR16079:SF4">
    <property type="entry name" value="E3 UBIQUITIN-PROTEIN LIGASE CHFR"/>
    <property type="match status" value="1"/>
</dbReference>
<dbReference type="InterPro" id="IPR052256">
    <property type="entry name" value="E3_ubiquitin-ligase_CHFR"/>
</dbReference>
<organism evidence="7 8">
    <name type="scientific">Pan troglodytes</name>
    <name type="common">Chimpanzee</name>
    <dbReference type="NCBI Taxonomy" id="9598"/>
    <lineage>
        <taxon>Eukaryota</taxon>
        <taxon>Metazoa</taxon>
        <taxon>Chordata</taxon>
        <taxon>Craniata</taxon>
        <taxon>Vertebrata</taxon>
        <taxon>Euteleostomi</taxon>
        <taxon>Mammalia</taxon>
        <taxon>Eutheria</taxon>
        <taxon>Euarchontoglires</taxon>
        <taxon>Primates</taxon>
        <taxon>Haplorrhini</taxon>
        <taxon>Catarrhini</taxon>
        <taxon>Hominidae</taxon>
        <taxon>Pan</taxon>
    </lineage>
</organism>
<comment type="subcellular location">
    <subcellularLocation>
        <location evidence="1">Nucleus</location>
    </subcellularLocation>
</comment>
<dbReference type="Gene3D" id="3.30.40.140">
    <property type="match status" value="1"/>
</dbReference>
<keyword evidence="2" id="KW-0808">Transferase</keyword>
<protein>
    <submittedName>
        <fullName evidence="7">CHFR isoform 21</fullName>
    </submittedName>
</protein>
<keyword evidence="4" id="KW-0539">Nucleus</keyword>
<evidence type="ECO:0000259" key="6">
    <source>
        <dbReference type="Pfam" id="PF17979"/>
    </source>
</evidence>
<evidence type="ECO:0000256" key="4">
    <source>
        <dbReference type="ARBA" id="ARBA00023242"/>
    </source>
</evidence>
<dbReference type="EMBL" id="NBAG03000624">
    <property type="protein sequence ID" value="PNI12963.1"/>
    <property type="molecule type" value="Genomic_DNA"/>
</dbReference>